<protein>
    <submittedName>
        <fullName evidence="1">Uncharacterized protein</fullName>
    </submittedName>
</protein>
<name>A0A1M6HCU0_9ACTN</name>
<proteinExistence type="predicted"/>
<gene>
    <name evidence="1" type="ORF">SAMN02745244_01943</name>
</gene>
<dbReference type="RefSeq" id="WP_073187633.1">
    <property type="nucleotide sequence ID" value="NZ_FQZG01000032.1"/>
</dbReference>
<dbReference type="EMBL" id="FQZG01000032">
    <property type="protein sequence ID" value="SHJ20002.1"/>
    <property type="molecule type" value="Genomic_DNA"/>
</dbReference>
<reference evidence="1 2" key="1">
    <citation type="submission" date="2016-11" db="EMBL/GenBank/DDBJ databases">
        <authorList>
            <person name="Jaros S."/>
            <person name="Januszkiewicz K."/>
            <person name="Wedrychowicz H."/>
        </authorList>
    </citation>
    <scope>NUCLEOTIDE SEQUENCE [LARGE SCALE GENOMIC DNA]</scope>
    <source>
        <strain evidence="1 2">DSM 12906</strain>
    </source>
</reference>
<sequence>MPGADADLLPQQVEEALTVLGQAEPEVSGHLLQIRSVIDEGLARWEGPRSSVMANAVARKLFEKVNSFESEGERLTSTELSAVLSTYLSNLRQPSLAAGSSVAGGWKHLPAPRAESLTVTQGSRGVVRIGSAFTESSGIVTLPLKGALLAVDIGDPEMLPSCEVLDVEIAAPVVAALYGDEVLRAVKTVSSGLDGHVAAPVSDAMIMGRLVNLACLRWCRETSPVELDDALLEAQELCLVGQLQDLLESPPAWEGRLAQVCGELIGREEPQQGSTLSRTLVEAAELLTGSSASRSGDWPETTDCS</sequence>
<dbReference type="AlphaFoldDB" id="A0A1M6HCU0"/>
<accession>A0A1M6HCU0</accession>
<evidence type="ECO:0000313" key="1">
    <source>
        <dbReference type="EMBL" id="SHJ20002.1"/>
    </source>
</evidence>
<organism evidence="1 2">
    <name type="scientific">Tessaracoccus bendigoensis DSM 12906</name>
    <dbReference type="NCBI Taxonomy" id="1123357"/>
    <lineage>
        <taxon>Bacteria</taxon>
        <taxon>Bacillati</taxon>
        <taxon>Actinomycetota</taxon>
        <taxon>Actinomycetes</taxon>
        <taxon>Propionibacteriales</taxon>
        <taxon>Propionibacteriaceae</taxon>
        <taxon>Tessaracoccus</taxon>
    </lineage>
</organism>
<dbReference type="Proteomes" id="UP000184512">
    <property type="component" value="Unassembled WGS sequence"/>
</dbReference>
<keyword evidence="2" id="KW-1185">Reference proteome</keyword>
<evidence type="ECO:0000313" key="2">
    <source>
        <dbReference type="Proteomes" id="UP000184512"/>
    </source>
</evidence>